<evidence type="ECO:0000313" key="8">
    <source>
        <dbReference type="Proteomes" id="UP000509303"/>
    </source>
</evidence>
<evidence type="ECO:0000313" key="7">
    <source>
        <dbReference type="EMBL" id="QKW49146.1"/>
    </source>
</evidence>
<dbReference type="Gene3D" id="3.30.559.30">
    <property type="entry name" value="Nonribosomal peptide synthetase, condensation domain"/>
    <property type="match status" value="1"/>
</dbReference>
<dbReference type="InterPro" id="IPR020806">
    <property type="entry name" value="PKS_PP-bd"/>
</dbReference>
<dbReference type="Pfam" id="PF00975">
    <property type="entry name" value="Thioesterase"/>
    <property type="match status" value="1"/>
</dbReference>
<feature type="compositionally biased region" description="Low complexity" evidence="5">
    <location>
        <begin position="984"/>
        <end position="1001"/>
    </location>
</feature>
<protein>
    <submittedName>
        <fullName evidence="7">Amino acid adenylation domain-containing protein</fullName>
    </submittedName>
</protein>
<dbReference type="Gene3D" id="3.40.50.1820">
    <property type="entry name" value="alpha/beta hydrolase"/>
    <property type="match status" value="1"/>
</dbReference>
<dbReference type="FunFam" id="3.40.50.12780:FF:000012">
    <property type="entry name" value="Non-ribosomal peptide synthetase"/>
    <property type="match status" value="1"/>
</dbReference>
<dbReference type="InterPro" id="IPR010071">
    <property type="entry name" value="AA_adenyl_dom"/>
</dbReference>
<feature type="region of interest" description="Disordered" evidence="5">
    <location>
        <begin position="1087"/>
        <end position="1110"/>
    </location>
</feature>
<dbReference type="SUPFAM" id="SSF56801">
    <property type="entry name" value="Acetyl-CoA synthetase-like"/>
    <property type="match status" value="1"/>
</dbReference>
<dbReference type="GO" id="GO:0005829">
    <property type="term" value="C:cytosol"/>
    <property type="evidence" value="ECO:0007669"/>
    <property type="project" value="TreeGrafter"/>
</dbReference>
<keyword evidence="4" id="KW-0597">Phosphoprotein</keyword>
<dbReference type="SUPFAM" id="SSF52777">
    <property type="entry name" value="CoA-dependent acyltransferases"/>
    <property type="match status" value="2"/>
</dbReference>
<dbReference type="GO" id="GO:0031177">
    <property type="term" value="F:phosphopantetheine binding"/>
    <property type="evidence" value="ECO:0007669"/>
    <property type="project" value="InterPro"/>
</dbReference>
<evidence type="ECO:0000256" key="5">
    <source>
        <dbReference type="SAM" id="MobiDB-lite"/>
    </source>
</evidence>
<dbReference type="Gene3D" id="2.30.38.10">
    <property type="entry name" value="Luciferase, Domain 3"/>
    <property type="match status" value="1"/>
</dbReference>
<name>A0A7H8N436_9ACTN</name>
<evidence type="ECO:0000256" key="1">
    <source>
        <dbReference type="ARBA" id="ARBA00001957"/>
    </source>
</evidence>
<comment type="cofactor">
    <cofactor evidence="1">
        <name>pantetheine 4'-phosphate</name>
        <dbReference type="ChEBI" id="CHEBI:47942"/>
    </cofactor>
</comment>
<dbReference type="FunFam" id="1.10.1200.10:FF:000016">
    <property type="entry name" value="Non-ribosomal peptide synthase"/>
    <property type="match status" value="1"/>
</dbReference>
<dbReference type="CDD" id="cd17646">
    <property type="entry name" value="A_NRPS_AB3403-like"/>
    <property type="match status" value="1"/>
</dbReference>
<dbReference type="Pfam" id="PF00550">
    <property type="entry name" value="PP-binding"/>
    <property type="match status" value="1"/>
</dbReference>
<dbReference type="EMBL" id="CP054929">
    <property type="protein sequence ID" value="QKW49146.1"/>
    <property type="molecule type" value="Genomic_DNA"/>
</dbReference>
<dbReference type="PANTHER" id="PTHR45527">
    <property type="entry name" value="NONRIBOSOMAL PEPTIDE SYNTHETASE"/>
    <property type="match status" value="1"/>
</dbReference>
<dbReference type="PANTHER" id="PTHR45527:SF1">
    <property type="entry name" value="FATTY ACID SYNTHASE"/>
    <property type="match status" value="1"/>
</dbReference>
<reference evidence="7 8" key="1">
    <citation type="submission" date="2020-06" db="EMBL/GenBank/DDBJ databases">
        <title>Genome mining for natural products.</title>
        <authorList>
            <person name="Zhang B."/>
            <person name="Shi J."/>
            <person name="Ge H."/>
        </authorList>
    </citation>
    <scope>NUCLEOTIDE SEQUENCE [LARGE SCALE GENOMIC DNA]</scope>
    <source>
        <strain evidence="7 8">NA00687</strain>
    </source>
</reference>
<dbReference type="InterPro" id="IPR036736">
    <property type="entry name" value="ACP-like_sf"/>
</dbReference>
<feature type="domain" description="Carrier" evidence="6">
    <location>
        <begin position="1105"/>
        <end position="1180"/>
    </location>
</feature>
<dbReference type="InterPro" id="IPR000873">
    <property type="entry name" value="AMP-dep_synth/lig_dom"/>
</dbReference>
<dbReference type="Proteomes" id="UP000509303">
    <property type="component" value="Chromosome"/>
</dbReference>
<dbReference type="GO" id="GO:0043041">
    <property type="term" value="P:amino acid activation for nonribosomal peptide biosynthetic process"/>
    <property type="evidence" value="ECO:0007669"/>
    <property type="project" value="TreeGrafter"/>
</dbReference>
<dbReference type="RefSeq" id="WP_176160879.1">
    <property type="nucleotide sequence ID" value="NZ_CP054929.1"/>
</dbReference>
<organism evidence="7 8">
    <name type="scientific">Streptomyces buecherae</name>
    <dbReference type="NCBI Taxonomy" id="2763006"/>
    <lineage>
        <taxon>Bacteria</taxon>
        <taxon>Bacillati</taxon>
        <taxon>Actinomycetota</taxon>
        <taxon>Actinomycetes</taxon>
        <taxon>Kitasatosporales</taxon>
        <taxon>Streptomycetaceae</taxon>
        <taxon>Streptomyces</taxon>
    </lineage>
</organism>
<dbReference type="InterPro" id="IPR029058">
    <property type="entry name" value="AB_hydrolase_fold"/>
</dbReference>
<dbReference type="InterPro" id="IPR001242">
    <property type="entry name" value="Condensation_dom"/>
</dbReference>
<proteinExistence type="inferred from homology"/>
<evidence type="ECO:0000256" key="4">
    <source>
        <dbReference type="ARBA" id="ARBA00022553"/>
    </source>
</evidence>
<dbReference type="GO" id="GO:0009239">
    <property type="term" value="P:enterobactin biosynthetic process"/>
    <property type="evidence" value="ECO:0007669"/>
    <property type="project" value="TreeGrafter"/>
</dbReference>
<dbReference type="InterPro" id="IPR020845">
    <property type="entry name" value="AMP-binding_CS"/>
</dbReference>
<comment type="similarity">
    <text evidence="2">Belongs to the ATP-dependent AMP-binding enzyme family.</text>
</comment>
<dbReference type="InterPro" id="IPR006162">
    <property type="entry name" value="Ppantetheine_attach_site"/>
</dbReference>
<dbReference type="SMART" id="SM00823">
    <property type="entry name" value="PKS_PP"/>
    <property type="match status" value="1"/>
</dbReference>
<evidence type="ECO:0000259" key="6">
    <source>
        <dbReference type="PROSITE" id="PS50075"/>
    </source>
</evidence>
<evidence type="ECO:0000256" key="3">
    <source>
        <dbReference type="ARBA" id="ARBA00022450"/>
    </source>
</evidence>
<dbReference type="GO" id="GO:0008610">
    <property type="term" value="P:lipid biosynthetic process"/>
    <property type="evidence" value="ECO:0007669"/>
    <property type="project" value="UniProtKB-ARBA"/>
</dbReference>
<dbReference type="Pfam" id="PF00501">
    <property type="entry name" value="AMP-binding"/>
    <property type="match status" value="1"/>
</dbReference>
<dbReference type="GO" id="GO:0047527">
    <property type="term" value="F:2,3-dihydroxybenzoate-serine ligase activity"/>
    <property type="evidence" value="ECO:0007669"/>
    <property type="project" value="TreeGrafter"/>
</dbReference>
<feature type="region of interest" description="Disordered" evidence="5">
    <location>
        <begin position="980"/>
        <end position="1052"/>
    </location>
</feature>
<dbReference type="GO" id="GO:0072330">
    <property type="term" value="P:monocarboxylic acid biosynthetic process"/>
    <property type="evidence" value="ECO:0007669"/>
    <property type="project" value="UniProtKB-ARBA"/>
</dbReference>
<dbReference type="Gene3D" id="3.40.50.980">
    <property type="match status" value="2"/>
</dbReference>
<dbReference type="Gene3D" id="3.30.300.30">
    <property type="match status" value="1"/>
</dbReference>
<dbReference type="Gene3D" id="3.30.559.10">
    <property type="entry name" value="Chloramphenicol acetyltransferase-like domain"/>
    <property type="match status" value="1"/>
</dbReference>
<dbReference type="PROSITE" id="PS50075">
    <property type="entry name" value="CARRIER"/>
    <property type="match status" value="1"/>
</dbReference>
<dbReference type="SUPFAM" id="SSF53474">
    <property type="entry name" value="alpha/beta-Hydrolases"/>
    <property type="match status" value="1"/>
</dbReference>
<dbReference type="Pfam" id="PF00668">
    <property type="entry name" value="Condensation"/>
    <property type="match status" value="2"/>
</dbReference>
<dbReference type="InterPro" id="IPR045851">
    <property type="entry name" value="AMP-bd_C_sf"/>
</dbReference>
<evidence type="ECO:0000256" key="2">
    <source>
        <dbReference type="ARBA" id="ARBA00006432"/>
    </source>
</evidence>
<dbReference type="FunFam" id="3.40.50.980:FF:000002">
    <property type="entry name" value="Enterobactin synthetase component F"/>
    <property type="match status" value="1"/>
</dbReference>
<dbReference type="NCBIfam" id="TIGR01733">
    <property type="entry name" value="AA-adenyl-dom"/>
    <property type="match status" value="1"/>
</dbReference>
<dbReference type="PROSITE" id="PS00455">
    <property type="entry name" value="AMP_BINDING"/>
    <property type="match status" value="1"/>
</dbReference>
<keyword evidence="3" id="KW-0596">Phosphopantetheine</keyword>
<gene>
    <name evidence="7" type="ORF">HUT08_05815</name>
</gene>
<dbReference type="InterPro" id="IPR009081">
    <property type="entry name" value="PP-bd_ACP"/>
</dbReference>
<keyword evidence="8" id="KW-1185">Reference proteome</keyword>
<dbReference type="InterPro" id="IPR001031">
    <property type="entry name" value="Thioesterase"/>
</dbReference>
<dbReference type="PROSITE" id="PS00012">
    <property type="entry name" value="PHOSPHOPANTETHEINE"/>
    <property type="match status" value="1"/>
</dbReference>
<feature type="region of interest" description="Disordered" evidence="5">
    <location>
        <begin position="1"/>
        <end position="26"/>
    </location>
</feature>
<dbReference type="GO" id="GO:0009366">
    <property type="term" value="C:enterobactin synthetase complex"/>
    <property type="evidence" value="ECO:0007669"/>
    <property type="project" value="TreeGrafter"/>
</dbReference>
<dbReference type="FunFam" id="3.40.50.980:FF:000001">
    <property type="entry name" value="Non-ribosomal peptide synthetase"/>
    <property type="match status" value="1"/>
</dbReference>
<dbReference type="FunFam" id="2.30.38.10:FF:000001">
    <property type="entry name" value="Non-ribosomal peptide synthetase PvdI"/>
    <property type="match status" value="1"/>
</dbReference>
<sequence>MTTLLDPAVPRRGAATDAARPAPGLPLTSAQSGMWFAQALDPDSPAQNTAEYIEIHGPIDPAVFAEALHRTTGEADALRVRVIAGDGDGDADGDAAGPRQVPIEIEPPGRPAATRGAHPDGAARRAFPLHQADLRDAADTDAGPDAAALAWMRADLAKPFDLASGPLFQHALFRVGDQRWLWYQRVHHLVMDGYGYSLLARRVAEVYTALATGAEPTPSPFGRLTDLVANDQAYRAGDGYAKDRAHWAATFGAAPPAGTDTPATATEAGAPRALDLPDAPSLAGRTALPDHTFLRRTAHLGHQETERLRTLAAELRATWPDLLFAAQALYLSRATHSEDVVLGVPMMGRMGSAALRIPGMVMNVLPLRLRVRPEDTLAHLVRQVVLGIRAVRRHQRYRYEDIRRDLGLLGDGRALVGPLVNVMPFDYGLTFAGARSDAHNLSTGPVDDLTVNIYDRADGAGLRIDYDGNPRLYTEDDLAGHQRRFLDLLARVADPATDAHAPLGELSVLTPAERTLVLTDFNDTARALPPTTLIGPIEYRAARVPDAPALVFGDQTLTYAQLNTRANRVARRLTELGVRPGVLAAVALPRSVDLVVALLAVLKAGGAYLPLDPDYPAERLAYMLGDASPACVLTDRATHGALPETTVPALVLDDPEVRADLARFPGTDPGRALTPHHPAYVIYTSGSTGRPKGVVVPHRAIDNRLRWMQDTYPLRADDRVLQKTPSGFDVSVWEFFWALREGATLVVAEPGGHQDPAYLARTIRDQHITTVHFVPSMLGVFLTEPGAAHCTGLRRVFCSGEALPRETVTDFHRLLPGVPLHNLYGPTEAAVDVTYHPCVPGESGPVPIGKPVWNTRLYVLDAALQPCPPGVAGELYLAGTQLATGYLGRPDLTAARFVADPFAAEPGARMYRTGDLARWRADGAVEYLGRTDHQVKLRGLRIELGEIEAALAATDEVAAACVLVREDRPGDQRLVGYVTGHQPAARTGRSAPADAAAGADRPAMESDESTHVAAAPTAPERAGHAGPDAAARARRTGAAVPEGTPDVGRGPDPALLREHLAARLPDYMVPSAIVVLDALPLSPNGKLDRKALPAPPAATTGPGRAPRSHREETLTRLFARALGVDQAGVEESFFDLGGNSLLAMRLVAAIRETLGVELALGTLFQAPTPAALAERLRAAAEGGGGAGAADDALGVLLPLRPGGARPPLFVFHPAGGISWCYAGLLAPLGPDQPVYGLQARGLTAPEPLPTTMEEMAADYLDHIRTVQPHGPYRLLGWSVGGVVAHTVAVRLQEAGERVELLALMDAYPSDQWRDLAIPAQADAPRALLRMAGFDIQEGRALTREQVLDTLRRERSALASLPEYTLSAVVDIVVNNATLMREHEHRAFDGDVLFFTAAAPRPEDWLTRDAWQPYVTGRLVNHDIDCLHPQLTQPDALAVVAAAIREWPTGTA</sequence>
<accession>A0A7H8N436</accession>
<dbReference type="SUPFAM" id="SSF47336">
    <property type="entry name" value="ACP-like"/>
    <property type="match status" value="1"/>
</dbReference>
<dbReference type="InterPro" id="IPR023213">
    <property type="entry name" value="CAT-like_dom_sf"/>
</dbReference>